<dbReference type="GO" id="GO:0010181">
    <property type="term" value="F:FMN binding"/>
    <property type="evidence" value="ECO:0007669"/>
    <property type="project" value="InterPro"/>
</dbReference>
<name>A0A4R8GSK4_9FIRM</name>
<protein>
    <submittedName>
        <fullName evidence="3">FMN-binding protein</fullName>
    </submittedName>
</protein>
<evidence type="ECO:0000313" key="4">
    <source>
        <dbReference type="Proteomes" id="UP000295832"/>
    </source>
</evidence>
<proteinExistence type="predicted"/>
<dbReference type="Gene3D" id="3.90.1010.20">
    <property type="match status" value="2"/>
</dbReference>
<organism evidence="3 4">
    <name type="scientific">Orenia marismortui</name>
    <dbReference type="NCBI Taxonomy" id="46469"/>
    <lineage>
        <taxon>Bacteria</taxon>
        <taxon>Bacillati</taxon>
        <taxon>Bacillota</taxon>
        <taxon>Clostridia</taxon>
        <taxon>Halanaerobiales</taxon>
        <taxon>Halobacteroidaceae</taxon>
        <taxon>Orenia</taxon>
    </lineage>
</organism>
<dbReference type="Proteomes" id="UP000295832">
    <property type="component" value="Unassembled WGS sequence"/>
</dbReference>
<dbReference type="AlphaFoldDB" id="A0A4R8GSK4"/>
<keyword evidence="1" id="KW-0732">Signal</keyword>
<sequence>MKRLFSILLSLVLFFGGVVPTVSANSKYRDGKYIGYVADEHGDIVIEVTIDQGKIDKVEIISPIKNDNYPNKAAIEFYNKFPQEVVDKQSNEVDLISGATKSYNQYRKATDIALAIASGRYESNLYYGIAKDYKDHGYVLLEVTIEEELIKEVDIIPAKDEKIEELAENKGLRYPYYPAKKLYNDFPKTVVKEQSTDIDIVSGATVSTKAYKDALKQALEQAGLN</sequence>
<feature type="chain" id="PRO_5020339030" evidence="1">
    <location>
        <begin position="25"/>
        <end position="225"/>
    </location>
</feature>
<comment type="caution">
    <text evidence="3">The sequence shown here is derived from an EMBL/GenBank/DDBJ whole genome shotgun (WGS) entry which is preliminary data.</text>
</comment>
<dbReference type="InterPro" id="IPR007329">
    <property type="entry name" value="FMN-bd"/>
</dbReference>
<dbReference type="Pfam" id="PF04205">
    <property type="entry name" value="FMN_bind"/>
    <property type="match status" value="2"/>
</dbReference>
<dbReference type="RefSeq" id="WP_134117697.1">
    <property type="nucleotide sequence ID" value="NZ_SOEG01000023.1"/>
</dbReference>
<feature type="domain" description="FMN-binding" evidence="2">
    <location>
        <begin position="137"/>
        <end position="222"/>
    </location>
</feature>
<feature type="signal peptide" evidence="1">
    <location>
        <begin position="1"/>
        <end position="24"/>
    </location>
</feature>
<dbReference type="GO" id="GO:0016020">
    <property type="term" value="C:membrane"/>
    <property type="evidence" value="ECO:0007669"/>
    <property type="project" value="InterPro"/>
</dbReference>
<dbReference type="SMART" id="SM00900">
    <property type="entry name" value="FMN_bind"/>
    <property type="match status" value="2"/>
</dbReference>
<evidence type="ECO:0000313" key="3">
    <source>
        <dbReference type="EMBL" id="TDX48941.1"/>
    </source>
</evidence>
<reference evidence="3 4" key="1">
    <citation type="submission" date="2019-03" db="EMBL/GenBank/DDBJ databases">
        <title>Subsurface microbial communities from deep shales in Ohio and West Virginia, USA.</title>
        <authorList>
            <person name="Wrighton K."/>
        </authorList>
    </citation>
    <scope>NUCLEOTIDE SEQUENCE [LARGE SCALE GENOMIC DNA]</scope>
    <source>
        <strain evidence="3 4">MSL 6dP</strain>
    </source>
</reference>
<gene>
    <name evidence="3" type="ORF">C7959_1236</name>
</gene>
<accession>A0A4R8GSK4</accession>
<dbReference type="STRING" id="926561.GCA_000379025_02772"/>
<keyword evidence="4" id="KW-1185">Reference proteome</keyword>
<evidence type="ECO:0000259" key="2">
    <source>
        <dbReference type="SMART" id="SM00900"/>
    </source>
</evidence>
<evidence type="ECO:0000256" key="1">
    <source>
        <dbReference type="SAM" id="SignalP"/>
    </source>
</evidence>
<feature type="domain" description="FMN-binding" evidence="2">
    <location>
        <begin position="40"/>
        <end position="117"/>
    </location>
</feature>
<dbReference type="EMBL" id="SOEG01000023">
    <property type="protein sequence ID" value="TDX48941.1"/>
    <property type="molecule type" value="Genomic_DNA"/>
</dbReference>